<dbReference type="InterPro" id="IPR052693">
    <property type="entry name" value="Yeast_MDR_Regulatory"/>
</dbReference>
<protein>
    <recommendedName>
        <fullName evidence="2">Zn(2)-C6 fungal-type domain-containing protein</fullName>
    </recommendedName>
</protein>
<feature type="region of interest" description="Disordered" evidence="1">
    <location>
        <begin position="89"/>
        <end position="112"/>
    </location>
</feature>
<dbReference type="AlphaFoldDB" id="A0A376B1T2"/>
<dbReference type="CDD" id="cd12148">
    <property type="entry name" value="fungal_TF_MHR"/>
    <property type="match status" value="1"/>
</dbReference>
<evidence type="ECO:0000259" key="2">
    <source>
        <dbReference type="PROSITE" id="PS50048"/>
    </source>
</evidence>
<dbReference type="Gene3D" id="4.10.240.10">
    <property type="entry name" value="Zn(2)-C6 fungal-type DNA-binding domain"/>
    <property type="match status" value="1"/>
</dbReference>
<gene>
    <name evidence="3" type="ORF">SCODWIG_00340</name>
</gene>
<feature type="compositionally biased region" description="Low complexity" evidence="1">
    <location>
        <begin position="89"/>
        <end position="101"/>
    </location>
</feature>
<dbReference type="GO" id="GO:0000981">
    <property type="term" value="F:DNA-binding transcription factor activity, RNA polymerase II-specific"/>
    <property type="evidence" value="ECO:0007669"/>
    <property type="project" value="InterPro"/>
</dbReference>
<reference evidence="4" key="1">
    <citation type="submission" date="2018-06" db="EMBL/GenBank/DDBJ databases">
        <authorList>
            <person name="Guldener U."/>
        </authorList>
    </citation>
    <scope>NUCLEOTIDE SEQUENCE [LARGE SCALE GENOMIC DNA]</scope>
    <source>
        <strain evidence="4">UTAD17</strain>
    </source>
</reference>
<dbReference type="Pfam" id="PF00172">
    <property type="entry name" value="Zn_clus"/>
    <property type="match status" value="1"/>
</dbReference>
<dbReference type="CDD" id="cd00067">
    <property type="entry name" value="GAL4"/>
    <property type="match status" value="1"/>
</dbReference>
<dbReference type="SUPFAM" id="SSF57701">
    <property type="entry name" value="Zn2/Cys6 DNA-binding domain"/>
    <property type="match status" value="1"/>
</dbReference>
<accession>A0A376B1T2</accession>
<keyword evidence="4" id="KW-1185">Reference proteome</keyword>
<dbReference type="SMART" id="SM00066">
    <property type="entry name" value="GAL4"/>
    <property type="match status" value="1"/>
</dbReference>
<dbReference type="InterPro" id="IPR036864">
    <property type="entry name" value="Zn2-C6_fun-type_DNA-bd_sf"/>
</dbReference>
<dbReference type="PROSITE" id="PS50048">
    <property type="entry name" value="ZN2_CY6_FUNGAL_2"/>
    <property type="match status" value="1"/>
</dbReference>
<dbReference type="PANTHER" id="PTHR31405">
    <property type="entry name" value="TRANSCRIPTION FACTOR PDR8-RELATED"/>
    <property type="match status" value="1"/>
</dbReference>
<dbReference type="PANTHER" id="PTHR31405:SF8">
    <property type="entry name" value="TRANSCRIPTION FACTOR PDR8-RELATED"/>
    <property type="match status" value="1"/>
</dbReference>
<dbReference type="InterPro" id="IPR001138">
    <property type="entry name" value="Zn2Cys6_DnaBD"/>
</dbReference>
<proteinExistence type="predicted"/>
<dbReference type="VEuPathDB" id="FungiDB:SCODWIG_00340"/>
<dbReference type="GO" id="GO:0008270">
    <property type="term" value="F:zinc ion binding"/>
    <property type="evidence" value="ECO:0007669"/>
    <property type="project" value="InterPro"/>
</dbReference>
<dbReference type="EMBL" id="UFAJ01000025">
    <property type="protein sequence ID" value="SSD58579.1"/>
    <property type="molecule type" value="Genomic_DNA"/>
</dbReference>
<evidence type="ECO:0000313" key="3">
    <source>
        <dbReference type="EMBL" id="SSD58579.1"/>
    </source>
</evidence>
<dbReference type="Proteomes" id="UP000262825">
    <property type="component" value="Unassembled WGS sequence"/>
</dbReference>
<evidence type="ECO:0000313" key="4">
    <source>
        <dbReference type="Proteomes" id="UP000262825"/>
    </source>
</evidence>
<feature type="domain" description="Zn(2)-C6 fungal-type" evidence="2">
    <location>
        <begin position="22"/>
        <end position="53"/>
    </location>
</feature>
<evidence type="ECO:0000256" key="1">
    <source>
        <dbReference type="SAM" id="MobiDB-lite"/>
    </source>
</evidence>
<name>A0A376B1T2_9ASCO</name>
<dbReference type="PROSITE" id="PS00463">
    <property type="entry name" value="ZN2_CY6_FUNGAL_1"/>
    <property type="match status" value="1"/>
</dbReference>
<organism evidence="3 4">
    <name type="scientific">Saccharomycodes ludwigii</name>
    <dbReference type="NCBI Taxonomy" id="36035"/>
    <lineage>
        <taxon>Eukaryota</taxon>
        <taxon>Fungi</taxon>
        <taxon>Dikarya</taxon>
        <taxon>Ascomycota</taxon>
        <taxon>Saccharomycotina</taxon>
        <taxon>Saccharomycetes</taxon>
        <taxon>Saccharomycodales</taxon>
        <taxon>Saccharomycodaceae</taxon>
        <taxon>Saccharomycodes</taxon>
    </lineage>
</organism>
<sequence length="739" mass="85407">MISNNKNQSSSIKKKRRKLIKSCLYCRTKKLKCDRKKPKCSSCISRNLTECLYLDKNKSVSNHSIVQIKEDLIPQQSVNTTASFNNTTSGSNSYLSSSNFNKKQNKQEEPNPDTLCTKSIGNSFPDTTTIMDINHKNPLYILECISAKKTRVMYYGPTSVRSILTNMCFTTFPPFFKVVKEFKRFRKSEKSKTNFTMMKELLSLDADRHGTVFQEIVEILPDFNTFRTCVEYYFDTLYYKFFPILHKKVVLQYLDAVLITDKEKNKILGFNHPDRRNYYPAAILLSLFSITHYSTDIPDILFKWFVYLEGCSTTKSLTFERAQFLLLEVTYRLYNGFTGGDLTHLEILVASLCKTSMSLGLYRNYTKFYPQETLDKIGGIEIVNNIWYWTLYYDILISFETGKGLIVGDKMCDDELLLKNEECSRNTILLKKYILLCRSILIDVLKPKGMPNLSQHMLKISDFLDENFLKLSNYMDEVKCNIVEPFDYLLIVPVLDKFLTFAYFQCYVFDNKSVQIENDIVRCSLILIGISACFINMCLKYEQNHIKPVVCEAKSNIVLGEGLKSIAGMRSKLLLFHLLRRCEHDRLDSYKMANVTDLHVQQEIDSFELATITCKTTKELSTRTIFNLFCSASEKLLKYEISTLQQLTTMHIHFTLTTFAFNIAKNDKKINILSDGAGYSEEAGQTIVDTNDNKVSPTLPFSHISNDTVFDEQFYQYFNCSETEFFDLLNSDLKGILPE</sequence>